<comment type="caution">
    <text evidence="2">The sequence shown here is derived from an EMBL/GenBank/DDBJ whole genome shotgun (WGS) entry which is preliminary data.</text>
</comment>
<dbReference type="EMBL" id="MU857692">
    <property type="protein sequence ID" value="KAK4245748.1"/>
    <property type="molecule type" value="Genomic_DNA"/>
</dbReference>
<dbReference type="AlphaFoldDB" id="A0AAN7HLG0"/>
<keyword evidence="1" id="KW-0732">Signal</keyword>
<evidence type="ECO:0000313" key="2">
    <source>
        <dbReference type="EMBL" id="KAK4245748.1"/>
    </source>
</evidence>
<reference evidence="2" key="2">
    <citation type="submission" date="2023-05" db="EMBL/GenBank/DDBJ databases">
        <authorList>
            <consortium name="Lawrence Berkeley National Laboratory"/>
            <person name="Steindorff A."/>
            <person name="Hensen N."/>
            <person name="Bonometti L."/>
            <person name="Westerberg I."/>
            <person name="Brannstrom I.O."/>
            <person name="Guillou S."/>
            <person name="Cros-Aarteil S."/>
            <person name="Calhoun S."/>
            <person name="Haridas S."/>
            <person name="Kuo A."/>
            <person name="Mondo S."/>
            <person name="Pangilinan J."/>
            <person name="Riley R."/>
            <person name="Labutti K."/>
            <person name="Andreopoulos B."/>
            <person name="Lipzen A."/>
            <person name="Chen C."/>
            <person name="Yanf M."/>
            <person name="Daum C."/>
            <person name="Ng V."/>
            <person name="Clum A."/>
            <person name="Ohm R."/>
            <person name="Martin F."/>
            <person name="Silar P."/>
            <person name="Natvig D."/>
            <person name="Lalanne C."/>
            <person name="Gautier V."/>
            <person name="Ament-Velasquez S.L."/>
            <person name="Kruys A."/>
            <person name="Hutchinson M.I."/>
            <person name="Powell A.J."/>
            <person name="Barry K."/>
            <person name="Miller A.N."/>
            <person name="Grigoriev I.V."/>
            <person name="Debuchy R."/>
            <person name="Gladieux P."/>
            <person name="Thoren M.H."/>
            <person name="Johannesson H."/>
        </authorList>
    </citation>
    <scope>NUCLEOTIDE SEQUENCE</scope>
    <source>
        <strain evidence="2">CBS 359.72</strain>
    </source>
</reference>
<reference evidence="2" key="1">
    <citation type="journal article" date="2023" name="Mol. Phylogenet. Evol.">
        <title>Genome-scale phylogeny and comparative genomics of the fungal order Sordariales.</title>
        <authorList>
            <person name="Hensen N."/>
            <person name="Bonometti L."/>
            <person name="Westerberg I."/>
            <person name="Brannstrom I.O."/>
            <person name="Guillou S."/>
            <person name="Cros-Aarteil S."/>
            <person name="Calhoun S."/>
            <person name="Haridas S."/>
            <person name="Kuo A."/>
            <person name="Mondo S."/>
            <person name="Pangilinan J."/>
            <person name="Riley R."/>
            <person name="LaButti K."/>
            <person name="Andreopoulos B."/>
            <person name="Lipzen A."/>
            <person name="Chen C."/>
            <person name="Yan M."/>
            <person name="Daum C."/>
            <person name="Ng V."/>
            <person name="Clum A."/>
            <person name="Steindorff A."/>
            <person name="Ohm R.A."/>
            <person name="Martin F."/>
            <person name="Silar P."/>
            <person name="Natvig D.O."/>
            <person name="Lalanne C."/>
            <person name="Gautier V."/>
            <person name="Ament-Velasquez S.L."/>
            <person name="Kruys A."/>
            <person name="Hutchinson M.I."/>
            <person name="Powell A.J."/>
            <person name="Barry K."/>
            <person name="Miller A.N."/>
            <person name="Grigoriev I.V."/>
            <person name="Debuchy R."/>
            <person name="Gladieux P."/>
            <person name="Hiltunen Thoren M."/>
            <person name="Johannesson H."/>
        </authorList>
    </citation>
    <scope>NUCLEOTIDE SEQUENCE</scope>
    <source>
        <strain evidence="2">CBS 359.72</strain>
    </source>
</reference>
<dbReference type="Proteomes" id="UP001303647">
    <property type="component" value="Unassembled WGS sequence"/>
</dbReference>
<feature type="signal peptide" evidence="1">
    <location>
        <begin position="1"/>
        <end position="19"/>
    </location>
</feature>
<feature type="chain" id="PRO_5042810195" evidence="1">
    <location>
        <begin position="20"/>
        <end position="92"/>
    </location>
</feature>
<evidence type="ECO:0000256" key="1">
    <source>
        <dbReference type="SAM" id="SignalP"/>
    </source>
</evidence>
<proteinExistence type="predicted"/>
<evidence type="ECO:0000313" key="3">
    <source>
        <dbReference type="Proteomes" id="UP001303647"/>
    </source>
</evidence>
<accession>A0AAN7HLG0</accession>
<name>A0AAN7HLG0_9PEZI</name>
<protein>
    <submittedName>
        <fullName evidence="2">Uncharacterized protein</fullName>
    </submittedName>
</protein>
<gene>
    <name evidence="2" type="ORF">C7999DRAFT_33891</name>
</gene>
<organism evidence="2 3">
    <name type="scientific">Corynascus novoguineensis</name>
    <dbReference type="NCBI Taxonomy" id="1126955"/>
    <lineage>
        <taxon>Eukaryota</taxon>
        <taxon>Fungi</taxon>
        <taxon>Dikarya</taxon>
        <taxon>Ascomycota</taxon>
        <taxon>Pezizomycotina</taxon>
        <taxon>Sordariomycetes</taxon>
        <taxon>Sordariomycetidae</taxon>
        <taxon>Sordariales</taxon>
        <taxon>Chaetomiaceae</taxon>
        <taxon>Corynascus</taxon>
    </lineage>
</organism>
<keyword evidence="3" id="KW-1185">Reference proteome</keyword>
<sequence>MRLSLALALLTAAMGLASPAANPDPDAAVPEAIDVPAAAVEARDLLAEAEEAQGQLNNKPCHYNGCKCMWGAQGDYCGNCKHKGQYVITGKA</sequence>